<sequence length="50" mass="5964">MYKNFHFLYTSLYGIFDCTFNNFPIYVISDRLPIYVEKYAIAAYPLNKKG</sequence>
<accession>A0ABV0JU06</accession>
<comment type="caution">
    <text evidence="1">The sequence shown here is derived from an EMBL/GenBank/DDBJ whole genome shotgun (WGS) entry which is preliminary data.</text>
</comment>
<name>A0ABV0JU06_9CYAN</name>
<reference evidence="1 2" key="1">
    <citation type="submission" date="2022-04" db="EMBL/GenBank/DDBJ databases">
        <title>Positive selection, recombination, and allopatry shape intraspecific diversity of widespread and dominant cyanobacteria.</title>
        <authorList>
            <person name="Wei J."/>
            <person name="Shu W."/>
            <person name="Hu C."/>
        </authorList>
    </citation>
    <scope>NUCLEOTIDE SEQUENCE [LARGE SCALE GENOMIC DNA]</scope>
    <source>
        <strain evidence="1 2">GB2-A5</strain>
    </source>
</reference>
<keyword evidence="2" id="KW-1185">Reference proteome</keyword>
<proteinExistence type="predicted"/>
<dbReference type="Proteomes" id="UP001442494">
    <property type="component" value="Unassembled WGS sequence"/>
</dbReference>
<dbReference type="EMBL" id="JAMPKK010000038">
    <property type="protein sequence ID" value="MEP0866151.1"/>
    <property type="molecule type" value="Genomic_DNA"/>
</dbReference>
<evidence type="ECO:0000313" key="1">
    <source>
        <dbReference type="EMBL" id="MEP0866151.1"/>
    </source>
</evidence>
<gene>
    <name evidence="1" type="ORF">NDI37_16940</name>
</gene>
<evidence type="ECO:0000313" key="2">
    <source>
        <dbReference type="Proteomes" id="UP001442494"/>
    </source>
</evidence>
<protein>
    <submittedName>
        <fullName evidence="1">Uncharacterized protein</fullName>
    </submittedName>
</protein>
<organism evidence="1 2">
    <name type="scientific">Funiculus sociatus GB2-A5</name>
    <dbReference type="NCBI Taxonomy" id="2933946"/>
    <lineage>
        <taxon>Bacteria</taxon>
        <taxon>Bacillati</taxon>
        <taxon>Cyanobacteriota</taxon>
        <taxon>Cyanophyceae</taxon>
        <taxon>Coleofasciculales</taxon>
        <taxon>Coleofasciculaceae</taxon>
        <taxon>Funiculus</taxon>
    </lineage>
</organism>